<dbReference type="Pfam" id="PF09816">
    <property type="entry name" value="EAF"/>
    <property type="match status" value="1"/>
</dbReference>
<keyword evidence="3" id="KW-0597">Phosphoprotein</keyword>
<evidence type="ECO:0000256" key="1">
    <source>
        <dbReference type="ARBA" id="ARBA00004123"/>
    </source>
</evidence>
<comment type="subcellular location">
    <subcellularLocation>
        <location evidence="1">Nucleus</location>
    </subcellularLocation>
</comment>
<evidence type="ECO:0000256" key="6">
    <source>
        <dbReference type="ARBA" id="ARBA00023163"/>
    </source>
</evidence>
<feature type="compositionally biased region" description="Acidic residues" evidence="8">
    <location>
        <begin position="568"/>
        <end position="583"/>
    </location>
</feature>
<feature type="compositionally biased region" description="Acidic residues" evidence="8">
    <location>
        <begin position="527"/>
        <end position="543"/>
    </location>
</feature>
<proteinExistence type="inferred from homology"/>
<feature type="region of interest" description="Disordered" evidence="8">
    <location>
        <begin position="505"/>
        <end position="644"/>
    </location>
</feature>
<keyword evidence="5" id="KW-0010">Activator</keyword>
<keyword evidence="11" id="KW-1185">Reference proteome</keyword>
<evidence type="ECO:0000256" key="7">
    <source>
        <dbReference type="ARBA" id="ARBA00023242"/>
    </source>
</evidence>
<dbReference type="InterPro" id="IPR027093">
    <property type="entry name" value="EAF_fam"/>
</dbReference>
<keyword evidence="4" id="KW-0805">Transcription regulation</keyword>
<dbReference type="Proteomes" id="UP000823749">
    <property type="component" value="Chromosome 10"/>
</dbReference>
<evidence type="ECO:0000259" key="9">
    <source>
        <dbReference type="Pfam" id="PF09816"/>
    </source>
</evidence>
<dbReference type="EMBL" id="JACTNZ010000010">
    <property type="protein sequence ID" value="KAG5528080.1"/>
    <property type="molecule type" value="Genomic_DNA"/>
</dbReference>
<protein>
    <recommendedName>
        <fullName evidence="9">Transcription elongation factor Eaf N-terminal domain-containing protein</fullName>
    </recommendedName>
</protein>
<accession>A0AAV6IJP7</accession>
<evidence type="ECO:0000256" key="3">
    <source>
        <dbReference type="ARBA" id="ARBA00022553"/>
    </source>
</evidence>
<comment type="similarity">
    <text evidence="2">Belongs to the EAF family.</text>
</comment>
<dbReference type="GO" id="GO:0003711">
    <property type="term" value="F:transcription elongation factor activity"/>
    <property type="evidence" value="ECO:0007669"/>
    <property type="project" value="TreeGrafter"/>
</dbReference>
<keyword evidence="7" id="KW-0539">Nucleus</keyword>
<organism evidence="10 11">
    <name type="scientific">Rhododendron griersonianum</name>
    <dbReference type="NCBI Taxonomy" id="479676"/>
    <lineage>
        <taxon>Eukaryota</taxon>
        <taxon>Viridiplantae</taxon>
        <taxon>Streptophyta</taxon>
        <taxon>Embryophyta</taxon>
        <taxon>Tracheophyta</taxon>
        <taxon>Spermatophyta</taxon>
        <taxon>Magnoliopsida</taxon>
        <taxon>eudicotyledons</taxon>
        <taxon>Gunneridae</taxon>
        <taxon>Pentapetalae</taxon>
        <taxon>asterids</taxon>
        <taxon>Ericales</taxon>
        <taxon>Ericaceae</taxon>
        <taxon>Ericoideae</taxon>
        <taxon>Rhodoreae</taxon>
        <taxon>Rhododendron</taxon>
    </lineage>
</organism>
<evidence type="ECO:0000256" key="5">
    <source>
        <dbReference type="ARBA" id="ARBA00023159"/>
    </source>
</evidence>
<evidence type="ECO:0000313" key="11">
    <source>
        <dbReference type="Proteomes" id="UP000823749"/>
    </source>
</evidence>
<feature type="region of interest" description="Disordered" evidence="8">
    <location>
        <begin position="442"/>
        <end position="466"/>
    </location>
</feature>
<dbReference type="PANTHER" id="PTHR15970">
    <property type="entry name" value="ELL-ASSOCIATED FACTOR EAF"/>
    <property type="match status" value="1"/>
</dbReference>
<sequence>MEEDNESMEFHSATYYPEIDGSKSEKYMIAKAVATLSLTAMNAVCFFLEGGAIDLERIYDLNEVRNEYAAFCSNLDRSECDPLVAVAERRVEVEKFSTLREHDVCDVIQQFENRSQYTFFEVCPWAFQHNPIAFEDVSESDPEKVAFVREQLIDAIIYGLSGLLHLKQMAFDYFQEAISFPLLHGSFRRACTDELIEVIKIADYERGMQRQHFISVQHILFGLSLSRVGDIVRRGIFNNIELPSDLPMLCVYKLSSDAAKFLGDEQVGLEHFVFAILHGKQEKDGKASEEHSSPVLDYEAWDMRLLDSLRESATKCGVESFEDRDIAAEFIPINERIGNMVTCSVTVLLERLNEALREGMKLPSIHEFKPASIDKNQAGSLHKNKDNRVSVEFHNNQPGKPKVIFEGSSEDYKDNDAVLFFDGQTFRLERLHRAVKRLRHVRQPGESAAGGTSLGPAAESGSPPVSKVAKLQPLNKSIPPLMPVEIERIEIGDFKSLDTKPKNEKVVDYPSAHPNPSTASPDLKNEDLEEQLDIVNDSDEVEEAGNGSKNAEKEFHTGIDINVPQQNDTDDEIADVDVNDDEDKGCNAAEALRAQVNAEERGGQTSSSSSSSGSESSASSGSGSGSGSSSSDSESSDGDSVNSI</sequence>
<comment type="caution">
    <text evidence="10">The sequence shown here is derived from an EMBL/GenBank/DDBJ whole genome shotgun (WGS) entry which is preliminary data.</text>
</comment>
<gene>
    <name evidence="10" type="ORF">RHGRI_028871</name>
</gene>
<evidence type="ECO:0000313" key="10">
    <source>
        <dbReference type="EMBL" id="KAG5528080.1"/>
    </source>
</evidence>
<dbReference type="PANTHER" id="PTHR15970:SF2">
    <property type="entry name" value="ELL-ASSOCIATED FACTOR EAF"/>
    <property type="match status" value="1"/>
</dbReference>
<dbReference type="GO" id="GO:0006368">
    <property type="term" value="P:transcription elongation by RNA polymerase II"/>
    <property type="evidence" value="ECO:0007669"/>
    <property type="project" value="InterPro"/>
</dbReference>
<keyword evidence="6" id="KW-0804">Transcription</keyword>
<feature type="domain" description="Transcription elongation factor Eaf N-terminal" evidence="9">
    <location>
        <begin position="367"/>
        <end position="444"/>
    </location>
</feature>
<evidence type="ECO:0000256" key="8">
    <source>
        <dbReference type="SAM" id="MobiDB-lite"/>
    </source>
</evidence>
<name>A0AAV6IJP7_9ERIC</name>
<feature type="compositionally biased region" description="Low complexity" evidence="8">
    <location>
        <begin position="606"/>
        <end position="633"/>
    </location>
</feature>
<evidence type="ECO:0000256" key="2">
    <source>
        <dbReference type="ARBA" id="ARBA00007798"/>
    </source>
</evidence>
<dbReference type="AlphaFoldDB" id="A0AAV6IJP7"/>
<dbReference type="GO" id="GO:0032783">
    <property type="term" value="C:super elongation complex"/>
    <property type="evidence" value="ECO:0007669"/>
    <property type="project" value="InterPro"/>
</dbReference>
<reference evidence="10" key="1">
    <citation type="submission" date="2020-08" db="EMBL/GenBank/DDBJ databases">
        <title>Plant Genome Project.</title>
        <authorList>
            <person name="Zhang R.-G."/>
        </authorList>
    </citation>
    <scope>NUCLEOTIDE SEQUENCE</scope>
    <source>
        <strain evidence="10">WSP0</strain>
        <tissue evidence="10">Leaf</tissue>
    </source>
</reference>
<evidence type="ECO:0000256" key="4">
    <source>
        <dbReference type="ARBA" id="ARBA00023015"/>
    </source>
</evidence>
<dbReference type="InterPro" id="IPR019194">
    <property type="entry name" value="Tscrpt_elong_fac_Eaf_N"/>
</dbReference>